<evidence type="ECO:0000313" key="2">
    <source>
        <dbReference type="Proteomes" id="UP000179243"/>
    </source>
</evidence>
<accession>A0A1F7FAJ4</accession>
<protein>
    <submittedName>
        <fullName evidence="1">Uncharacterized protein</fullName>
    </submittedName>
</protein>
<evidence type="ECO:0000313" key="1">
    <source>
        <dbReference type="EMBL" id="OGK03653.1"/>
    </source>
</evidence>
<comment type="caution">
    <text evidence="1">The sequence shown here is derived from an EMBL/GenBank/DDBJ whole genome shotgun (WGS) entry which is preliminary data.</text>
</comment>
<dbReference type="EMBL" id="MFYX01000084">
    <property type="protein sequence ID" value="OGK03653.1"/>
    <property type="molecule type" value="Genomic_DNA"/>
</dbReference>
<dbReference type="AlphaFoldDB" id="A0A1F7FAJ4"/>
<organism evidence="1 2">
    <name type="scientific">Candidatus Raymondbacteria bacterium RIFOXYD12_FULL_49_13</name>
    <dbReference type="NCBI Taxonomy" id="1817890"/>
    <lineage>
        <taxon>Bacteria</taxon>
        <taxon>Raymondiibacteriota</taxon>
    </lineage>
</organism>
<dbReference type="Proteomes" id="UP000179243">
    <property type="component" value="Unassembled WGS sequence"/>
</dbReference>
<sequence>MHSLEKTIDRIPSAALHAWNSLDPETRENIIWFLSISAGNPPVLLMTTLSSLNFHHNTRASYVVIAVNDRIGTASRNASNDFVDILPINAL</sequence>
<gene>
    <name evidence="1" type="ORF">A2519_02690</name>
</gene>
<proteinExistence type="predicted"/>
<name>A0A1F7FAJ4_UNCRA</name>
<reference evidence="1 2" key="1">
    <citation type="journal article" date="2016" name="Nat. Commun.">
        <title>Thousands of microbial genomes shed light on interconnected biogeochemical processes in an aquifer system.</title>
        <authorList>
            <person name="Anantharaman K."/>
            <person name="Brown C.T."/>
            <person name="Hug L.A."/>
            <person name="Sharon I."/>
            <person name="Castelle C.J."/>
            <person name="Probst A.J."/>
            <person name="Thomas B.C."/>
            <person name="Singh A."/>
            <person name="Wilkins M.J."/>
            <person name="Karaoz U."/>
            <person name="Brodie E.L."/>
            <person name="Williams K.H."/>
            <person name="Hubbard S.S."/>
            <person name="Banfield J.F."/>
        </authorList>
    </citation>
    <scope>NUCLEOTIDE SEQUENCE [LARGE SCALE GENOMIC DNA]</scope>
</reference>